<feature type="transmembrane region" description="Helical" evidence="6">
    <location>
        <begin position="36"/>
        <end position="56"/>
    </location>
</feature>
<organism evidence="7 8">
    <name type="scientific">Clostridium acidisoli DSM 12555</name>
    <dbReference type="NCBI Taxonomy" id="1121291"/>
    <lineage>
        <taxon>Bacteria</taxon>
        <taxon>Bacillati</taxon>
        <taxon>Bacillota</taxon>
        <taxon>Clostridia</taxon>
        <taxon>Eubacteriales</taxon>
        <taxon>Clostridiaceae</taxon>
        <taxon>Clostridium</taxon>
    </lineage>
</organism>
<evidence type="ECO:0000256" key="4">
    <source>
        <dbReference type="ARBA" id="ARBA00022989"/>
    </source>
</evidence>
<gene>
    <name evidence="7" type="ORF">SAMN02745134_02585</name>
</gene>
<dbReference type="PANTHER" id="PTHR30509:SF9">
    <property type="entry name" value="MULTIDRUG RESISTANCE PROTEIN MDTO"/>
    <property type="match status" value="1"/>
</dbReference>
<dbReference type="InterPro" id="IPR010343">
    <property type="entry name" value="ArAE_1"/>
</dbReference>
<accession>A0A1W1XPL5</accession>
<dbReference type="STRING" id="1121291.SAMN02745134_02585"/>
<evidence type="ECO:0000313" key="7">
    <source>
        <dbReference type="EMBL" id="SMC25814.1"/>
    </source>
</evidence>
<keyword evidence="3 6" id="KW-0812">Transmembrane</keyword>
<evidence type="ECO:0000256" key="5">
    <source>
        <dbReference type="ARBA" id="ARBA00023136"/>
    </source>
</evidence>
<comment type="subcellular location">
    <subcellularLocation>
        <location evidence="1">Cell membrane</location>
        <topology evidence="1">Multi-pass membrane protein</topology>
    </subcellularLocation>
</comment>
<feature type="transmembrane region" description="Helical" evidence="6">
    <location>
        <begin position="133"/>
        <end position="152"/>
    </location>
</feature>
<evidence type="ECO:0000256" key="6">
    <source>
        <dbReference type="SAM" id="Phobius"/>
    </source>
</evidence>
<name>A0A1W1XPL5_9CLOT</name>
<keyword evidence="5 6" id="KW-0472">Membrane</keyword>
<dbReference type="OrthoDB" id="1653617at2"/>
<keyword evidence="8" id="KW-1185">Reference proteome</keyword>
<evidence type="ECO:0000256" key="3">
    <source>
        <dbReference type="ARBA" id="ARBA00022692"/>
    </source>
</evidence>
<dbReference type="RefSeq" id="WP_084116408.1">
    <property type="nucleotide sequence ID" value="NZ_FWXH01000010.1"/>
</dbReference>
<proteinExistence type="predicted"/>
<keyword evidence="4 6" id="KW-1133">Transmembrane helix</keyword>
<dbReference type="Pfam" id="PF06081">
    <property type="entry name" value="ArAE_1"/>
    <property type="match status" value="1"/>
</dbReference>
<evidence type="ECO:0000256" key="1">
    <source>
        <dbReference type="ARBA" id="ARBA00004651"/>
    </source>
</evidence>
<reference evidence="7 8" key="1">
    <citation type="submission" date="2017-04" db="EMBL/GenBank/DDBJ databases">
        <authorList>
            <person name="Afonso C.L."/>
            <person name="Miller P.J."/>
            <person name="Scott M.A."/>
            <person name="Spackman E."/>
            <person name="Goraichik I."/>
            <person name="Dimitrov K.M."/>
            <person name="Suarez D.L."/>
            <person name="Swayne D.E."/>
        </authorList>
    </citation>
    <scope>NUCLEOTIDE SEQUENCE [LARGE SCALE GENOMIC DNA]</scope>
    <source>
        <strain evidence="7 8">DSM 12555</strain>
    </source>
</reference>
<dbReference type="Proteomes" id="UP000192468">
    <property type="component" value="Unassembled WGS sequence"/>
</dbReference>
<protein>
    <submittedName>
        <fullName evidence="7">Uncharacterized membrane protein YgaE, UPF0421/DUF939 family</fullName>
    </submittedName>
</protein>
<dbReference type="GO" id="GO:0005886">
    <property type="term" value="C:plasma membrane"/>
    <property type="evidence" value="ECO:0007669"/>
    <property type="project" value="UniProtKB-SubCell"/>
</dbReference>
<dbReference type="EMBL" id="FWXH01000010">
    <property type="protein sequence ID" value="SMC25814.1"/>
    <property type="molecule type" value="Genomic_DNA"/>
</dbReference>
<sequence length="304" mass="34396">MKIKKTFTKFIGMRTLKTSISVCLCMFVSKIFKIEYPFYACIAAVISMQGSVSSSFNTGKNRMFGTLVGAFTGLIFSLINAGNIFLIGIGTIIVICICNGLKWSKSASIGCVVFLVIMTNLNGRNPYTYSFNRLIETFIGIIIAIFVNYIVYPPKYLNKIYLASNNLVDKMILFCGNKFCNNTYMDMQTIMDEISSLKTHITDYENDFIIKSKELVEINTVKNVIELCNKILLSINIINSLGDKLYINSVNMERLNSLYNCNISINNHENNDINIVYNYHLSLILDCLKQLLSFNINKTELGNL</sequence>
<feature type="transmembrane region" description="Helical" evidence="6">
    <location>
        <begin position="68"/>
        <end position="96"/>
    </location>
</feature>
<dbReference type="PANTHER" id="PTHR30509">
    <property type="entry name" value="P-HYDROXYBENZOIC ACID EFFLUX PUMP SUBUNIT-RELATED"/>
    <property type="match status" value="1"/>
</dbReference>
<keyword evidence="2" id="KW-1003">Cell membrane</keyword>
<dbReference type="AlphaFoldDB" id="A0A1W1XPL5"/>
<evidence type="ECO:0000256" key="2">
    <source>
        <dbReference type="ARBA" id="ARBA00022475"/>
    </source>
</evidence>
<evidence type="ECO:0000313" key="8">
    <source>
        <dbReference type="Proteomes" id="UP000192468"/>
    </source>
</evidence>